<organism evidence="1 2">
    <name type="scientific">Francisella hispaniensis FSC454</name>
    <dbReference type="NCBI Taxonomy" id="1088883"/>
    <lineage>
        <taxon>Bacteria</taxon>
        <taxon>Pseudomonadati</taxon>
        <taxon>Pseudomonadota</taxon>
        <taxon>Gammaproteobacteria</taxon>
        <taxon>Thiotrichales</taxon>
        <taxon>Francisellaceae</taxon>
        <taxon>Francisella</taxon>
    </lineage>
</organism>
<dbReference type="EMBL" id="CP018093">
    <property type="protein sequence ID" value="APD50741.1"/>
    <property type="molecule type" value="Genomic_DNA"/>
</dbReference>
<dbReference type="KEGG" id="fhi:FSC454_06280"/>
<evidence type="ECO:0000313" key="2">
    <source>
        <dbReference type="Proteomes" id="UP000182459"/>
    </source>
</evidence>
<gene>
    <name evidence="1" type="ORF">FSC454_06280</name>
</gene>
<proteinExistence type="predicted"/>
<evidence type="ECO:0000313" key="1">
    <source>
        <dbReference type="EMBL" id="APD50741.1"/>
    </source>
</evidence>
<name>A0AAC9NPB9_9GAMM</name>
<dbReference type="InterPro" id="IPR021699">
    <property type="entry name" value="DUF3281"/>
</dbReference>
<sequence length="277" mass="30291">MMIAKNRLLNTTAIIFAIELLGSCGKTETANELRIVDECNETNDLCRFELTDTRVSRYTNVLGKTIERVQSQAPLNDIQGTIGWNASAGASLADNSEVQNRLRVGCQNNICTQNGNSTAFKLPAGSNTIRASGTVTIDGKTVDLATDVPPVVINTSVTGSSVHVFPTELEDDYSLQSLINALNQNRHYAHGTFFADGNNLKIQCDPGYVWLDDINPQYGGQAQSATSRSVAMVSWVGDLDEFRVDEYRFLHFDMSSLTLNGVRLGGVVLWEMGCWPS</sequence>
<reference evidence="1 2" key="1">
    <citation type="submission" date="2016-11" db="EMBL/GenBank/DDBJ databases">
        <authorList>
            <person name="Hagglund E."/>
            <person name="Bystrom M."/>
            <person name="Naslund J."/>
            <person name="Stenberg P."/>
            <person name="Sjodin A."/>
        </authorList>
    </citation>
    <scope>NUCLEOTIDE SEQUENCE [LARGE SCALE GENOMIC DNA]</scope>
    <source>
        <strain evidence="1 2">CCUG 58020</strain>
    </source>
</reference>
<keyword evidence="2" id="KW-1185">Reference proteome</keyword>
<accession>A0AAC9NPB9</accession>
<dbReference type="Proteomes" id="UP000182459">
    <property type="component" value="Chromosome"/>
</dbReference>
<dbReference type="Pfam" id="PF11685">
    <property type="entry name" value="DUF3281"/>
    <property type="match status" value="1"/>
</dbReference>
<protein>
    <submittedName>
        <fullName evidence="1">Uncharacterized protein</fullName>
    </submittedName>
</protein>
<dbReference type="AlphaFoldDB" id="A0AAC9NPB9"/>